<gene>
    <name evidence="1" type="ORF">TsocGM_05960</name>
</gene>
<evidence type="ECO:0000313" key="2">
    <source>
        <dbReference type="Proteomes" id="UP000280296"/>
    </source>
</evidence>
<dbReference type="AlphaFoldDB" id="A0A432MML1"/>
<proteinExistence type="predicted"/>
<name>A0A432MML1_9BACT</name>
<comment type="caution">
    <text evidence="1">The sequence shown here is derived from an EMBL/GenBank/DDBJ whole genome shotgun (WGS) entry which is preliminary data.</text>
</comment>
<reference evidence="1 2" key="1">
    <citation type="submission" date="2018-12" db="EMBL/GenBank/DDBJ databases">
        <authorList>
            <person name="Toschakov S.V."/>
        </authorList>
    </citation>
    <scope>NUCLEOTIDE SEQUENCE [LARGE SCALE GENOMIC DNA]</scope>
    <source>
        <strain evidence="1 2">GM2012</strain>
    </source>
</reference>
<dbReference type="OrthoDB" id="241866at2"/>
<dbReference type="EMBL" id="RYZH01000008">
    <property type="protein sequence ID" value="RUL88681.1"/>
    <property type="molecule type" value="Genomic_DNA"/>
</dbReference>
<reference evidence="1 2" key="2">
    <citation type="submission" date="2019-01" db="EMBL/GenBank/DDBJ databases">
        <title>Tautonia sociabilis, a novel thermotolerant planctomycete of Isosphaeraceae family, isolated from a 4000 m deep subterranean habitat.</title>
        <authorList>
            <person name="Kovaleva O.L."/>
            <person name="Elcheninov A.G."/>
            <person name="Van Heerden E."/>
            <person name="Toshchakov S.V."/>
            <person name="Novikov A."/>
            <person name="Bonch-Osmolovskaya E.A."/>
            <person name="Kublanov I.V."/>
        </authorList>
    </citation>
    <scope>NUCLEOTIDE SEQUENCE [LARGE SCALE GENOMIC DNA]</scope>
    <source>
        <strain evidence="1 2">GM2012</strain>
    </source>
</reference>
<sequence length="611" mass="63194">MARGASRTRKARPGLEPMEGRRLLAGDLALVAGSAVDATDPALPPVAAEQAGVEAQSGIHMMEAPQAASPTPPPVKNFRYVGPRGVRVAVNLVGPGTLAGTRVRDDGALELVYDDTGPSTQILSHATGYAPLAFVKDADVPLDAQAGSGANQVGLAGLRAFNLIDGGTINLIGGVRKLKLNNVGRNTQVFLRELPEVAAARAAQTGRDLTLQEDQQGGISLVLTDGNFFPVFTVTGTEDTGPPPGIRVEVNRILADPIDPQTVVDPQIYGYDPVAGQLLRFDVKSGAVLQSIDVPSIADSAGVALADAGNSRLVVLVGQANLVRAYDAVDGSFVGAFTTDTLASIDSVDGIGTTDYRTILVDASATGPGVAQGINVAASLITGAAVPTTAPFVPTRDFDFLGGATGNPGFDPLVVLGRGFFDQYQPDTEILGGMEINTTQARLTELARVGAPGLPPAPPPGSDEALGSVDQLVARVVGVVDGKNVVNLVNRNTLQGGATVSLNYPNRLAGLSESFRPQLRGSAVFDIQGDTQAFLANDARGLVLNNLGTLYLLGLGRARDSFVAGYPVAHVFIGARQNVRIISSAIRGGTGVRNDIELIPNLPPIGPIFIP</sequence>
<dbReference type="RefSeq" id="WP_126724388.1">
    <property type="nucleotide sequence ID" value="NZ_RYZH01000008.1"/>
</dbReference>
<evidence type="ECO:0000313" key="1">
    <source>
        <dbReference type="EMBL" id="RUL88681.1"/>
    </source>
</evidence>
<keyword evidence="2" id="KW-1185">Reference proteome</keyword>
<accession>A0A432MML1</accession>
<protein>
    <submittedName>
        <fullName evidence="1">Uncharacterized protein</fullName>
    </submittedName>
</protein>
<organism evidence="1 2">
    <name type="scientific">Tautonia sociabilis</name>
    <dbReference type="NCBI Taxonomy" id="2080755"/>
    <lineage>
        <taxon>Bacteria</taxon>
        <taxon>Pseudomonadati</taxon>
        <taxon>Planctomycetota</taxon>
        <taxon>Planctomycetia</taxon>
        <taxon>Isosphaerales</taxon>
        <taxon>Isosphaeraceae</taxon>
        <taxon>Tautonia</taxon>
    </lineage>
</organism>
<dbReference type="Proteomes" id="UP000280296">
    <property type="component" value="Unassembled WGS sequence"/>
</dbReference>